<reference evidence="2" key="1">
    <citation type="journal article" date="2005" name="BMC Biol.">
        <title>The sequence of rice chromosomes 11 and 12, rich in disease resistance genes and recent gene duplications.</title>
        <authorList>
            <consortium name="The rice chromosomes 11 and 12 sequencing consortia"/>
        </authorList>
    </citation>
    <scope>NUCLEOTIDE SEQUENCE [LARGE SCALE GENOMIC DNA]</scope>
</reference>
<dbReference type="EMBL" id="DP000011">
    <property type="protein sequence ID" value="ABA95983.1"/>
    <property type="molecule type" value="Genomic_DNA"/>
</dbReference>
<gene>
    <name evidence="2" type="ordered locus">LOC_Os12g08380</name>
</gene>
<feature type="region of interest" description="Disordered" evidence="1">
    <location>
        <begin position="1"/>
        <end position="51"/>
    </location>
</feature>
<accession>Q2QWS4</accession>
<name>Q2QWS4_ORYSJ</name>
<feature type="region of interest" description="Disordered" evidence="1">
    <location>
        <begin position="119"/>
        <end position="139"/>
    </location>
</feature>
<proteinExistence type="predicted"/>
<dbReference type="AlphaFoldDB" id="Q2QWS4"/>
<sequence>MRGRRCNDDDGGGATGRRAGEDERPTEGVVGEDGQGRRRTTPAGFGWKGGEAEGDLAAAMPKVMATTAGARARWKGLPEGLRRGGWRSRRGNDGWWLPGKTEECPRWRMALLCRERRRRREPTHRRGGTGGWGGTVAATPLDVDEDTVPASFGRGDGKVGEGGGVAELREVVETSAGAQARRHRRLEVVQWRQHHCLPARMRLR</sequence>
<protein>
    <submittedName>
        <fullName evidence="2">Uncharacterized protein</fullName>
    </submittedName>
</protein>
<reference evidence="2" key="2">
    <citation type="submission" date="2005-04" db="EMBL/GenBank/DDBJ databases">
        <authorList>
            <person name="Buell C.R."/>
            <person name="Wing R.A."/>
            <person name="McCombie W.A."/>
            <person name="Ouyang S."/>
        </authorList>
    </citation>
    <scope>NUCLEOTIDE SEQUENCE</scope>
</reference>
<evidence type="ECO:0000313" key="2">
    <source>
        <dbReference type="EMBL" id="ABA95983.1"/>
    </source>
</evidence>
<evidence type="ECO:0000256" key="1">
    <source>
        <dbReference type="SAM" id="MobiDB-lite"/>
    </source>
</evidence>
<reference evidence="2" key="3">
    <citation type="submission" date="2006-01" db="EMBL/GenBank/DDBJ databases">
        <authorList>
            <person name="Buell R."/>
        </authorList>
    </citation>
    <scope>NUCLEOTIDE SEQUENCE</scope>
</reference>
<organism evidence="2">
    <name type="scientific">Oryza sativa subsp. japonica</name>
    <name type="common">Rice</name>
    <dbReference type="NCBI Taxonomy" id="39947"/>
    <lineage>
        <taxon>Eukaryota</taxon>
        <taxon>Viridiplantae</taxon>
        <taxon>Streptophyta</taxon>
        <taxon>Embryophyta</taxon>
        <taxon>Tracheophyta</taxon>
        <taxon>Spermatophyta</taxon>
        <taxon>Magnoliopsida</taxon>
        <taxon>Liliopsida</taxon>
        <taxon>Poales</taxon>
        <taxon>Poaceae</taxon>
        <taxon>BOP clade</taxon>
        <taxon>Oryzoideae</taxon>
        <taxon>Oryzeae</taxon>
        <taxon>Oryzinae</taxon>
        <taxon>Oryza</taxon>
        <taxon>Oryza sativa</taxon>
    </lineage>
</organism>